<proteinExistence type="predicted"/>
<dbReference type="GO" id="GO:0005840">
    <property type="term" value="C:ribosome"/>
    <property type="evidence" value="ECO:0007669"/>
    <property type="project" value="UniProtKB-KW"/>
</dbReference>
<evidence type="ECO:0000313" key="2">
    <source>
        <dbReference type="Proteomes" id="UP000653305"/>
    </source>
</evidence>
<sequence length="79" mass="9138">MRSICELGFTLSMCCVSTKCCHVLVRIGFRLAWGVLLVRHRVSVLVWLLDRCSRLYSAKMETTIMLRRLCAAKFKFPGR</sequence>
<evidence type="ECO:0000313" key="1">
    <source>
        <dbReference type="EMBL" id="GFP90899.1"/>
    </source>
</evidence>
<dbReference type="EMBL" id="BMAC01000229">
    <property type="protein sequence ID" value="GFP90899.1"/>
    <property type="molecule type" value="Genomic_DNA"/>
</dbReference>
<gene>
    <name evidence="1" type="ORF">PHJA_001233900</name>
</gene>
<organism evidence="1 2">
    <name type="scientific">Phtheirospermum japonicum</name>
    <dbReference type="NCBI Taxonomy" id="374723"/>
    <lineage>
        <taxon>Eukaryota</taxon>
        <taxon>Viridiplantae</taxon>
        <taxon>Streptophyta</taxon>
        <taxon>Embryophyta</taxon>
        <taxon>Tracheophyta</taxon>
        <taxon>Spermatophyta</taxon>
        <taxon>Magnoliopsida</taxon>
        <taxon>eudicotyledons</taxon>
        <taxon>Gunneridae</taxon>
        <taxon>Pentapetalae</taxon>
        <taxon>asterids</taxon>
        <taxon>lamiids</taxon>
        <taxon>Lamiales</taxon>
        <taxon>Orobanchaceae</taxon>
        <taxon>Orobanchaceae incertae sedis</taxon>
        <taxon>Phtheirospermum</taxon>
    </lineage>
</organism>
<keyword evidence="2" id="KW-1185">Reference proteome</keyword>
<accession>A0A830BWY7</accession>
<comment type="caution">
    <text evidence="1">The sequence shown here is derived from an EMBL/GenBank/DDBJ whole genome shotgun (WGS) entry which is preliminary data.</text>
</comment>
<keyword evidence="1" id="KW-0687">Ribonucleoprotein</keyword>
<dbReference type="Proteomes" id="UP000653305">
    <property type="component" value="Unassembled WGS sequence"/>
</dbReference>
<name>A0A830BWY7_9LAMI</name>
<dbReference type="AlphaFoldDB" id="A0A830BWY7"/>
<protein>
    <submittedName>
        <fullName evidence="1">60S ribosomal protein l10</fullName>
    </submittedName>
</protein>
<keyword evidence="1" id="KW-0689">Ribosomal protein</keyword>
<reference evidence="1" key="1">
    <citation type="submission" date="2020-07" db="EMBL/GenBank/DDBJ databases">
        <title>Ethylene signaling mediates host invasion by parasitic plants.</title>
        <authorList>
            <person name="Yoshida S."/>
        </authorList>
    </citation>
    <scope>NUCLEOTIDE SEQUENCE</scope>
    <source>
        <strain evidence="1">Okayama</strain>
    </source>
</reference>